<keyword evidence="3" id="KW-1185">Reference proteome</keyword>
<dbReference type="Proteomes" id="UP001596398">
    <property type="component" value="Unassembled WGS sequence"/>
</dbReference>
<dbReference type="EMBL" id="JBHTAP010000001">
    <property type="protein sequence ID" value="MFC7235487.1"/>
    <property type="molecule type" value="Genomic_DNA"/>
</dbReference>
<gene>
    <name evidence="2" type="ORF">ACFQJ4_09200</name>
</gene>
<accession>A0ABD5ZPI7</accession>
<comment type="caution">
    <text evidence="2">The sequence shown here is derived from an EMBL/GenBank/DDBJ whole genome shotgun (WGS) entry which is preliminary data.</text>
</comment>
<keyword evidence="1" id="KW-1133">Transmembrane helix</keyword>
<keyword evidence="1" id="KW-0812">Transmembrane</keyword>
<proteinExistence type="predicted"/>
<feature type="transmembrane region" description="Helical" evidence="1">
    <location>
        <begin position="12"/>
        <end position="45"/>
    </location>
</feature>
<evidence type="ECO:0000313" key="3">
    <source>
        <dbReference type="Proteomes" id="UP001596398"/>
    </source>
</evidence>
<protein>
    <submittedName>
        <fullName evidence="2">Uncharacterized protein</fullName>
    </submittedName>
</protein>
<keyword evidence="1" id="KW-0472">Membrane</keyword>
<reference evidence="2 3" key="1">
    <citation type="journal article" date="2019" name="Int. J. Syst. Evol. Microbiol.">
        <title>The Global Catalogue of Microorganisms (GCM) 10K type strain sequencing project: providing services to taxonomists for standard genome sequencing and annotation.</title>
        <authorList>
            <consortium name="The Broad Institute Genomics Platform"/>
            <consortium name="The Broad Institute Genome Sequencing Center for Infectious Disease"/>
            <person name="Wu L."/>
            <person name="Ma J."/>
        </authorList>
    </citation>
    <scope>NUCLEOTIDE SEQUENCE [LARGE SCALE GENOMIC DNA]</scope>
    <source>
        <strain evidence="2 3">DT85</strain>
    </source>
</reference>
<dbReference type="GeneID" id="79267182"/>
<evidence type="ECO:0000256" key="1">
    <source>
        <dbReference type="SAM" id="Phobius"/>
    </source>
</evidence>
<organism evidence="2 3">
    <name type="scientific">Halosegnis marinus</name>
    <dbReference type="NCBI Taxonomy" id="3034023"/>
    <lineage>
        <taxon>Archaea</taxon>
        <taxon>Methanobacteriati</taxon>
        <taxon>Methanobacteriota</taxon>
        <taxon>Stenosarchaea group</taxon>
        <taxon>Halobacteria</taxon>
        <taxon>Halobacteriales</taxon>
        <taxon>Natronomonadaceae</taxon>
        <taxon>Halosegnis</taxon>
    </lineage>
</organism>
<evidence type="ECO:0000313" key="2">
    <source>
        <dbReference type="EMBL" id="MFC7235487.1"/>
    </source>
</evidence>
<dbReference type="RefSeq" id="WP_276233618.1">
    <property type="nucleotide sequence ID" value="NZ_CP119802.1"/>
</dbReference>
<name>A0ABD5ZPI7_9EURY</name>
<sequence length="64" mass="7070">MVEPLPTGTVALLLLLVVLPAYFFAAGPVGYAVLPLLVGGLLAVLRPRWWWEPVKRVVWATESR</sequence>
<dbReference type="AlphaFoldDB" id="A0ABD5ZPI7"/>